<keyword evidence="3" id="KW-0560">Oxidoreductase</keyword>
<dbReference type="InterPro" id="IPR036291">
    <property type="entry name" value="NAD(P)-bd_dom_sf"/>
</dbReference>
<dbReference type="PANTHER" id="PTHR43391:SF14">
    <property type="entry name" value="DEHYDROGENASE_REDUCTASE SDR FAMILY PROTEIN 7-LIKE"/>
    <property type="match status" value="1"/>
</dbReference>
<dbReference type="InterPro" id="IPR002347">
    <property type="entry name" value="SDR_fam"/>
</dbReference>
<accession>A0ABP1GFF4</accession>
<dbReference type="Gene3D" id="3.40.50.720">
    <property type="entry name" value="NAD(P)-binding Rossmann-like Domain"/>
    <property type="match status" value="1"/>
</dbReference>
<evidence type="ECO:0000256" key="2">
    <source>
        <dbReference type="ARBA" id="ARBA00022857"/>
    </source>
</evidence>
<keyword evidence="5" id="KW-1185">Reference proteome</keyword>
<dbReference type="PRINTS" id="PR00081">
    <property type="entry name" value="GDHRDH"/>
</dbReference>
<keyword evidence="2" id="KW-0521">NADP</keyword>
<reference evidence="4 5" key="1">
    <citation type="submission" date="2024-06" db="EMBL/GenBank/DDBJ databases">
        <authorList>
            <person name="Kraege A."/>
            <person name="Thomma B."/>
        </authorList>
    </citation>
    <scope>NUCLEOTIDE SEQUENCE [LARGE SCALE GENOMIC DNA]</scope>
</reference>
<dbReference type="Pfam" id="PF00106">
    <property type="entry name" value="adh_short"/>
    <property type="match status" value="1"/>
</dbReference>
<evidence type="ECO:0000256" key="1">
    <source>
        <dbReference type="ARBA" id="ARBA00006484"/>
    </source>
</evidence>
<evidence type="ECO:0000256" key="3">
    <source>
        <dbReference type="ARBA" id="ARBA00023002"/>
    </source>
</evidence>
<sequence>MFLEEGIEHWEAVNRVNYLGVVYTLKAVVPGMVQRNSGRIIVTNSSGSFMGAAGISAYCASKHAVRGFMDSLRLELINTDVKMHMACPGFVSTNMIRRAQKQAVARYTWRGVDRGCYLVGSPDTGSNWLIGSSLSATSPRYFPVWLELVLAPLFVLLHMVIRRAVEASTRNILAAASQHVKGEMTQ</sequence>
<dbReference type="Proteomes" id="UP001497392">
    <property type="component" value="Unassembled WGS sequence"/>
</dbReference>
<comment type="caution">
    <text evidence="4">The sequence shown here is derived from an EMBL/GenBank/DDBJ whole genome shotgun (WGS) entry which is preliminary data.</text>
</comment>
<dbReference type="InterPro" id="IPR020904">
    <property type="entry name" value="Sc_DH/Rdtase_CS"/>
</dbReference>
<evidence type="ECO:0000313" key="4">
    <source>
        <dbReference type="EMBL" id="CAL5229443.1"/>
    </source>
</evidence>
<comment type="similarity">
    <text evidence="1">Belongs to the short-chain dehydrogenases/reductases (SDR) family.</text>
</comment>
<evidence type="ECO:0000313" key="5">
    <source>
        <dbReference type="Proteomes" id="UP001497392"/>
    </source>
</evidence>
<dbReference type="SUPFAM" id="SSF51735">
    <property type="entry name" value="NAD(P)-binding Rossmann-fold domains"/>
    <property type="match status" value="1"/>
</dbReference>
<dbReference type="PANTHER" id="PTHR43391">
    <property type="entry name" value="RETINOL DEHYDROGENASE-RELATED"/>
    <property type="match status" value="1"/>
</dbReference>
<dbReference type="EMBL" id="CAXHTA020000020">
    <property type="protein sequence ID" value="CAL5229443.1"/>
    <property type="molecule type" value="Genomic_DNA"/>
</dbReference>
<proteinExistence type="inferred from homology"/>
<gene>
    <name evidence="4" type="primary">g12766</name>
    <name evidence="4" type="ORF">VP750_LOCUS11349</name>
</gene>
<dbReference type="PROSITE" id="PS00061">
    <property type="entry name" value="ADH_SHORT"/>
    <property type="match status" value="1"/>
</dbReference>
<organism evidence="4 5">
    <name type="scientific">Coccomyxa viridis</name>
    <dbReference type="NCBI Taxonomy" id="1274662"/>
    <lineage>
        <taxon>Eukaryota</taxon>
        <taxon>Viridiplantae</taxon>
        <taxon>Chlorophyta</taxon>
        <taxon>core chlorophytes</taxon>
        <taxon>Trebouxiophyceae</taxon>
        <taxon>Trebouxiophyceae incertae sedis</taxon>
        <taxon>Coccomyxaceae</taxon>
        <taxon>Coccomyxa</taxon>
    </lineage>
</organism>
<protein>
    <submittedName>
        <fullName evidence="4">G12766 protein</fullName>
    </submittedName>
</protein>
<name>A0ABP1GFF4_9CHLO</name>